<dbReference type="Proteomes" id="UP000236654">
    <property type="component" value="Unassembled WGS sequence"/>
</dbReference>
<evidence type="ECO:0000313" key="2">
    <source>
        <dbReference type="EMBL" id="PKR80341.1"/>
    </source>
</evidence>
<dbReference type="EMBL" id="PJNI01000011">
    <property type="protein sequence ID" value="PKR80341.1"/>
    <property type="molecule type" value="Genomic_DNA"/>
</dbReference>
<protein>
    <recommendedName>
        <fullName evidence="1">GSCFA domain-containing protein</fullName>
    </recommendedName>
</protein>
<dbReference type="Gene3D" id="3.40.50.1110">
    <property type="entry name" value="SGNH hydrolase"/>
    <property type="match status" value="1"/>
</dbReference>
<evidence type="ECO:0000259" key="1">
    <source>
        <dbReference type="Pfam" id="PF08885"/>
    </source>
</evidence>
<keyword evidence="3" id="KW-1185">Reference proteome</keyword>
<dbReference type="Pfam" id="PF08885">
    <property type="entry name" value="GSCFA"/>
    <property type="match status" value="1"/>
</dbReference>
<gene>
    <name evidence="2" type="ORF">CW751_10845</name>
</gene>
<name>A0A2I0R177_9FLAO</name>
<feature type="domain" description="GSCFA" evidence="1">
    <location>
        <begin position="21"/>
        <end position="251"/>
    </location>
</feature>
<dbReference type="InterPro" id="IPR014982">
    <property type="entry name" value="GSCFA"/>
</dbReference>
<dbReference type="OrthoDB" id="9807687at2"/>
<evidence type="ECO:0000313" key="3">
    <source>
        <dbReference type="Proteomes" id="UP000236654"/>
    </source>
</evidence>
<dbReference type="SUPFAM" id="SSF52266">
    <property type="entry name" value="SGNH hydrolase"/>
    <property type="match status" value="1"/>
</dbReference>
<sequence>MYKTKVHIDQHQLIDYSSKYAFLGSCFSEHLSLKMIQSGFQIQTNPFGVVFNPMSLSKVFLASDKELKNSIFERNDVALSWLANSTCFAYDQEELYAKLISLRNDFLNELRKSKVLFVTFGTAWVYMKKSSGDIVGNCHKAAKNDFEKRLLSVDEITIQWKHVIEKLENENSIKVIFTVSPVRHTKDGLIENSRSKAILLNAVHQLKDNYKNVDYFPAYEVMIDEMRDYAYYKKDGIHPNDIAIDEIWNRFKVTFFTPETDEICKEYDKINMLFEHQSIHPESTAAKQFNLKRQNKWEALKKKYPFLIRKKS</sequence>
<comment type="caution">
    <text evidence="2">The sequence shown here is derived from an EMBL/GenBank/DDBJ whole genome shotgun (WGS) entry which is preliminary data.</text>
</comment>
<reference evidence="2 3" key="1">
    <citation type="submission" date="2017-12" db="EMBL/GenBank/DDBJ databases">
        <title>The draft genome sequence of Brumimicrobium saltpan LHR20.</title>
        <authorList>
            <person name="Do Z.-J."/>
            <person name="Luo H.-R."/>
        </authorList>
    </citation>
    <scope>NUCLEOTIDE SEQUENCE [LARGE SCALE GENOMIC DNA]</scope>
    <source>
        <strain evidence="2 3">LHR20</strain>
    </source>
</reference>
<dbReference type="AlphaFoldDB" id="A0A2I0R177"/>
<dbReference type="RefSeq" id="WP_101335053.1">
    <property type="nucleotide sequence ID" value="NZ_PJNI01000011.1"/>
</dbReference>
<proteinExistence type="predicted"/>
<accession>A0A2I0R177</accession>
<dbReference type="InterPro" id="IPR036514">
    <property type="entry name" value="SGNH_hydro_sf"/>
</dbReference>
<dbReference type="GO" id="GO:0016788">
    <property type="term" value="F:hydrolase activity, acting on ester bonds"/>
    <property type="evidence" value="ECO:0007669"/>
    <property type="project" value="UniProtKB-ARBA"/>
</dbReference>
<organism evidence="2 3">
    <name type="scientific">Brumimicrobium salinarum</name>
    <dbReference type="NCBI Taxonomy" id="2058658"/>
    <lineage>
        <taxon>Bacteria</taxon>
        <taxon>Pseudomonadati</taxon>
        <taxon>Bacteroidota</taxon>
        <taxon>Flavobacteriia</taxon>
        <taxon>Flavobacteriales</taxon>
        <taxon>Crocinitomicaceae</taxon>
        <taxon>Brumimicrobium</taxon>
    </lineage>
</organism>